<accession>A0A0D3G700</accession>
<dbReference type="Gramene" id="OBART05G14490.1">
    <property type="protein sequence ID" value="OBART05G14490.1"/>
    <property type="gene ID" value="OBART05G14490"/>
</dbReference>
<dbReference type="AlphaFoldDB" id="A0A0D3G700"/>
<evidence type="ECO:0000256" key="1">
    <source>
        <dbReference type="SAM" id="MobiDB-lite"/>
    </source>
</evidence>
<reference evidence="2" key="1">
    <citation type="journal article" date="2009" name="Rice">
        <title>De Novo Next Generation Sequencing of Plant Genomes.</title>
        <authorList>
            <person name="Rounsley S."/>
            <person name="Marri P.R."/>
            <person name="Yu Y."/>
            <person name="He R."/>
            <person name="Sisneros N."/>
            <person name="Goicoechea J.L."/>
            <person name="Lee S.J."/>
            <person name="Angelova A."/>
            <person name="Kudrna D."/>
            <person name="Luo M."/>
            <person name="Affourtit J."/>
            <person name="Desany B."/>
            <person name="Knight J."/>
            <person name="Niazi F."/>
            <person name="Egholm M."/>
            <person name="Wing R.A."/>
        </authorList>
    </citation>
    <scope>NUCLEOTIDE SEQUENCE [LARGE SCALE GENOMIC DNA]</scope>
    <source>
        <strain evidence="2">cv. IRGC 105608</strain>
    </source>
</reference>
<proteinExistence type="predicted"/>
<evidence type="ECO:0000313" key="3">
    <source>
        <dbReference type="Proteomes" id="UP000026960"/>
    </source>
</evidence>
<dbReference type="Proteomes" id="UP000026960">
    <property type="component" value="Chromosome 5"/>
</dbReference>
<keyword evidence="3" id="KW-1185">Reference proteome</keyword>
<feature type="region of interest" description="Disordered" evidence="1">
    <location>
        <begin position="30"/>
        <end position="62"/>
    </location>
</feature>
<reference evidence="2" key="2">
    <citation type="submission" date="2015-03" db="UniProtKB">
        <authorList>
            <consortium name="EnsemblPlants"/>
        </authorList>
    </citation>
    <scope>IDENTIFICATION</scope>
</reference>
<feature type="compositionally biased region" description="Polar residues" evidence="1">
    <location>
        <begin position="43"/>
        <end position="56"/>
    </location>
</feature>
<dbReference type="EnsemblPlants" id="OBART05G14490.1">
    <property type="protein sequence ID" value="OBART05G14490.1"/>
    <property type="gene ID" value="OBART05G14490"/>
</dbReference>
<dbReference type="PaxDb" id="65489-OBART05G14490.1"/>
<evidence type="ECO:0000313" key="2">
    <source>
        <dbReference type="EnsemblPlants" id="OBART05G14490.1"/>
    </source>
</evidence>
<protein>
    <submittedName>
        <fullName evidence="2">Uncharacterized protein</fullName>
    </submittedName>
</protein>
<organism evidence="2">
    <name type="scientific">Oryza barthii</name>
    <dbReference type="NCBI Taxonomy" id="65489"/>
    <lineage>
        <taxon>Eukaryota</taxon>
        <taxon>Viridiplantae</taxon>
        <taxon>Streptophyta</taxon>
        <taxon>Embryophyta</taxon>
        <taxon>Tracheophyta</taxon>
        <taxon>Spermatophyta</taxon>
        <taxon>Magnoliopsida</taxon>
        <taxon>Liliopsida</taxon>
        <taxon>Poales</taxon>
        <taxon>Poaceae</taxon>
        <taxon>BOP clade</taxon>
        <taxon>Oryzoideae</taxon>
        <taxon>Oryzeae</taxon>
        <taxon>Oryzinae</taxon>
        <taxon>Oryza</taxon>
    </lineage>
</organism>
<dbReference type="HOGENOM" id="CLU_2088848_0_0_1"/>
<sequence length="124" mass="13340">MSLGLPLRRSLDLPFAVVCALCSELSGQQDPVAMSPRLPDLAASSSWPPDPRSSQDGEFVTSEEGIRWPARLEAVAQRGAVAETSSELLHASLYWIWWQCPPSSLYLLDPMASGDVLEAAGSSP</sequence>
<name>A0A0D3G700_9ORYZ</name>